<dbReference type="PANTHER" id="PTHR30619">
    <property type="entry name" value="DNA INTERNALIZATION/COMPETENCE PROTEIN COMEC/REC2"/>
    <property type="match status" value="1"/>
</dbReference>
<dbReference type="AlphaFoldDB" id="A0A1M4VH47"/>
<reference evidence="3 4" key="1">
    <citation type="submission" date="2016-11" db="EMBL/GenBank/DDBJ databases">
        <authorList>
            <person name="Jaros S."/>
            <person name="Januszkiewicz K."/>
            <person name="Wedrychowicz H."/>
        </authorList>
    </citation>
    <scope>NUCLEOTIDE SEQUENCE [LARGE SCALE GENOMIC DNA]</scope>
    <source>
        <strain evidence="3 4">DSM 17459</strain>
    </source>
</reference>
<gene>
    <name evidence="3" type="ORF">SAMN02745158_01224</name>
</gene>
<dbReference type="RefSeq" id="WP_072849947.1">
    <property type="nucleotide sequence ID" value="NZ_FQVI01000004.1"/>
</dbReference>
<keyword evidence="4" id="KW-1185">Reference proteome</keyword>
<dbReference type="Proteomes" id="UP000184245">
    <property type="component" value="Unassembled WGS sequence"/>
</dbReference>
<dbReference type="Pfam" id="PF00753">
    <property type="entry name" value="Lactamase_B"/>
    <property type="match status" value="1"/>
</dbReference>
<name>A0A1M4VH47_9CLOT</name>
<dbReference type="PROSITE" id="PS51257">
    <property type="entry name" value="PROKAR_LIPOPROTEIN"/>
    <property type="match status" value="1"/>
</dbReference>
<evidence type="ECO:0000313" key="4">
    <source>
        <dbReference type="Proteomes" id="UP000184245"/>
    </source>
</evidence>
<dbReference type="SUPFAM" id="SSF56281">
    <property type="entry name" value="Metallo-hydrolase/oxidoreductase"/>
    <property type="match status" value="1"/>
</dbReference>
<proteinExistence type="predicted"/>
<dbReference type="SMART" id="SM00849">
    <property type="entry name" value="Lactamase_B"/>
    <property type="match status" value="1"/>
</dbReference>
<dbReference type="InterPro" id="IPR052159">
    <property type="entry name" value="Competence_DNA_uptake"/>
</dbReference>
<dbReference type="STRING" id="1122155.SAMN02745158_01224"/>
<accession>A0A1M4VH47</accession>
<dbReference type="InterPro" id="IPR036866">
    <property type="entry name" value="RibonucZ/Hydroxyglut_hydro"/>
</dbReference>
<sequence length="391" mass="42917">MTGKMKKYTVLWLAAILWILLTMAGCQNEAKESAHSGEEAVWEDTAREVSSAERTMEVTFLDVGQADCIFIQAEGHYMLVDAGKNEDGDAIVSFLREKGVDRLDYVIGTHPHEDHIGGLDVVIRALPIGAVILPDKIHTSQTFEDVLEAVEEKELEITLARPGDTYTLGGGSFTILSPNKDYGDTLNNWSVGIRLVYGSNSFLMTGDGEQEAEEDILSTGLTLKSDVLKAGHHGSDTSNSSRFLDAVQPQYAVISCGQDNQYGHPDLSVLETFRDRGISVFRTDEQGTVTAVSDGSSITWNLEPSRSMEAGVQQTETDSEDTEPVNQDNLQKDTEEAADTIQGEEEEIVYITETGEKYHRTGCQYLKNSAREIARKEAEARGLTPCGKCHP</sequence>
<evidence type="ECO:0000256" key="1">
    <source>
        <dbReference type="SAM" id="MobiDB-lite"/>
    </source>
</evidence>
<dbReference type="InterPro" id="IPR035681">
    <property type="entry name" value="ComA-like_MBL"/>
</dbReference>
<organism evidence="3 4">
    <name type="scientific">Lactonifactor longoviformis DSM 17459</name>
    <dbReference type="NCBI Taxonomy" id="1122155"/>
    <lineage>
        <taxon>Bacteria</taxon>
        <taxon>Bacillati</taxon>
        <taxon>Bacillota</taxon>
        <taxon>Clostridia</taxon>
        <taxon>Eubacteriales</taxon>
        <taxon>Clostridiaceae</taxon>
        <taxon>Lactonifactor</taxon>
    </lineage>
</organism>
<dbReference type="CDD" id="cd07731">
    <property type="entry name" value="ComA-like_MBL-fold"/>
    <property type="match status" value="1"/>
</dbReference>
<evidence type="ECO:0000259" key="2">
    <source>
        <dbReference type="SMART" id="SM00849"/>
    </source>
</evidence>
<evidence type="ECO:0000313" key="3">
    <source>
        <dbReference type="EMBL" id="SHE68210.1"/>
    </source>
</evidence>
<feature type="domain" description="Metallo-beta-lactamase" evidence="2">
    <location>
        <begin position="65"/>
        <end position="258"/>
    </location>
</feature>
<dbReference type="EMBL" id="FQVI01000004">
    <property type="protein sequence ID" value="SHE68210.1"/>
    <property type="molecule type" value="Genomic_DNA"/>
</dbReference>
<protein>
    <submittedName>
        <fullName evidence="3">Competence protein ComEC</fullName>
    </submittedName>
</protein>
<dbReference type="PANTHER" id="PTHR30619:SF1">
    <property type="entry name" value="RECOMBINATION PROTEIN 2"/>
    <property type="match status" value="1"/>
</dbReference>
<dbReference type="InterPro" id="IPR001279">
    <property type="entry name" value="Metallo-B-lactamas"/>
</dbReference>
<feature type="region of interest" description="Disordered" evidence="1">
    <location>
        <begin position="301"/>
        <end position="332"/>
    </location>
</feature>
<dbReference type="Gene3D" id="3.60.15.10">
    <property type="entry name" value="Ribonuclease Z/Hydroxyacylglutathione hydrolase-like"/>
    <property type="match status" value="1"/>
</dbReference>